<dbReference type="PANTHER" id="PTHR43133">
    <property type="entry name" value="RNA POLYMERASE ECF-TYPE SIGMA FACTO"/>
    <property type="match status" value="1"/>
</dbReference>
<evidence type="ECO:0000259" key="4">
    <source>
        <dbReference type="Pfam" id="PF04542"/>
    </source>
</evidence>
<dbReference type="Proteomes" id="UP001254770">
    <property type="component" value="Unassembled WGS sequence"/>
</dbReference>
<dbReference type="InterPro" id="IPR039425">
    <property type="entry name" value="RNA_pol_sigma-70-like"/>
</dbReference>
<comment type="caution">
    <text evidence="5">The sequence shown here is derived from an EMBL/GenBank/DDBJ whole genome shotgun (WGS) entry which is preliminary data.</text>
</comment>
<accession>A0AAW8T4B5</accession>
<dbReference type="AlphaFoldDB" id="A0AAW8T4B5"/>
<keyword evidence="1" id="KW-0805">Transcription regulation</keyword>
<dbReference type="SUPFAM" id="SSF88946">
    <property type="entry name" value="Sigma2 domain of RNA polymerase sigma factors"/>
    <property type="match status" value="1"/>
</dbReference>
<dbReference type="Gene3D" id="1.10.1740.10">
    <property type="match status" value="1"/>
</dbReference>
<dbReference type="PANTHER" id="PTHR43133:SF51">
    <property type="entry name" value="RNA POLYMERASE SIGMA FACTOR"/>
    <property type="match status" value="1"/>
</dbReference>
<keyword evidence="2" id="KW-0731">Sigma factor</keyword>
<keyword evidence="3" id="KW-0804">Transcription</keyword>
<evidence type="ECO:0000256" key="1">
    <source>
        <dbReference type="ARBA" id="ARBA00023015"/>
    </source>
</evidence>
<evidence type="ECO:0000313" key="6">
    <source>
        <dbReference type="Proteomes" id="UP001254770"/>
    </source>
</evidence>
<feature type="domain" description="RNA polymerase sigma-70 region 2" evidence="4">
    <location>
        <begin position="27"/>
        <end position="89"/>
    </location>
</feature>
<name>A0AAW8T4B5_9ENTE</name>
<organism evidence="5 6">
    <name type="scientific">Enterococcus raffinosus</name>
    <dbReference type="NCBI Taxonomy" id="71452"/>
    <lineage>
        <taxon>Bacteria</taxon>
        <taxon>Bacillati</taxon>
        <taxon>Bacillota</taxon>
        <taxon>Bacilli</taxon>
        <taxon>Lactobacillales</taxon>
        <taxon>Enterococcaceae</taxon>
        <taxon>Enterococcus</taxon>
    </lineage>
</organism>
<dbReference type="EMBL" id="JARPXL010000004">
    <property type="protein sequence ID" value="MDT2543925.1"/>
    <property type="molecule type" value="Genomic_DNA"/>
</dbReference>
<evidence type="ECO:0000256" key="3">
    <source>
        <dbReference type="ARBA" id="ARBA00023163"/>
    </source>
</evidence>
<dbReference type="RefSeq" id="WP_311816484.1">
    <property type="nucleotide sequence ID" value="NZ_JARPXG010000003.1"/>
</dbReference>
<dbReference type="InterPro" id="IPR013325">
    <property type="entry name" value="RNA_pol_sigma_r2"/>
</dbReference>
<evidence type="ECO:0000256" key="2">
    <source>
        <dbReference type="ARBA" id="ARBA00023082"/>
    </source>
</evidence>
<dbReference type="GO" id="GO:0006352">
    <property type="term" value="P:DNA-templated transcription initiation"/>
    <property type="evidence" value="ECO:0007669"/>
    <property type="project" value="InterPro"/>
</dbReference>
<dbReference type="InterPro" id="IPR007627">
    <property type="entry name" value="RNA_pol_sigma70_r2"/>
</dbReference>
<proteinExistence type="predicted"/>
<reference evidence="5" key="1">
    <citation type="submission" date="2023-03" db="EMBL/GenBank/DDBJ databases">
        <authorList>
            <person name="Shen W."/>
            <person name="Cai J."/>
        </authorList>
    </citation>
    <scope>NUCLEOTIDE SEQUENCE</scope>
    <source>
        <strain evidence="5">Y15</strain>
    </source>
</reference>
<dbReference type="InterPro" id="IPR014284">
    <property type="entry name" value="RNA_pol_sigma-70_dom"/>
</dbReference>
<dbReference type="GO" id="GO:0016987">
    <property type="term" value="F:sigma factor activity"/>
    <property type="evidence" value="ECO:0007669"/>
    <property type="project" value="UniProtKB-KW"/>
</dbReference>
<dbReference type="Pfam" id="PF04542">
    <property type="entry name" value="Sigma70_r2"/>
    <property type="match status" value="1"/>
</dbReference>
<sequence length="288" mass="33088">MENDQERLLVEASLAGNSDALAELLASVKDSVFNLSLRMLGNVFDAEDATQEILLKAMTNLSSFKQYSRFSTWVYRIAINYLINNQKKRSFKEKLTFDLMAEDLEQSIPVTDENYFGLEEDELAEELKLSCTNIMLQCLSPQDRCVFILGTMFKMNSQLAGGLLEMTPEAYRKKLSRTRKRMGSFLSTHCGVAGGSCECKRRIPFAIQQKRLNPSQLDYSSLKKSKLRTIFHQKQNMEFLDEQTLLFETLSHYQSTFDPQQFLKELLGSQQLSELTQEDGLYDLQKNL</sequence>
<dbReference type="NCBIfam" id="TIGR02937">
    <property type="entry name" value="sigma70-ECF"/>
    <property type="match status" value="1"/>
</dbReference>
<gene>
    <name evidence="5" type="ORF">P7D69_06225</name>
</gene>
<evidence type="ECO:0000313" key="5">
    <source>
        <dbReference type="EMBL" id="MDT2543925.1"/>
    </source>
</evidence>
<protein>
    <submittedName>
        <fullName evidence="5">Sigma-70 family RNA polymerase sigma factor</fullName>
    </submittedName>
</protein>